<dbReference type="AlphaFoldDB" id="A0A8J2ZQU6"/>
<dbReference type="RefSeq" id="WP_188390741.1">
    <property type="nucleotide sequence ID" value="NZ_BMEV01000005.1"/>
</dbReference>
<dbReference type="InterPro" id="IPR024775">
    <property type="entry name" value="DinB-like"/>
</dbReference>
<evidence type="ECO:0000259" key="1">
    <source>
        <dbReference type="Pfam" id="PF12867"/>
    </source>
</evidence>
<organism evidence="2 3">
    <name type="scientific">Compostibacillus humi</name>
    <dbReference type="NCBI Taxonomy" id="1245525"/>
    <lineage>
        <taxon>Bacteria</taxon>
        <taxon>Bacillati</taxon>
        <taxon>Bacillota</taxon>
        <taxon>Bacilli</taxon>
        <taxon>Bacillales</taxon>
        <taxon>Bacillaceae</taxon>
        <taxon>Compostibacillus</taxon>
    </lineage>
</organism>
<dbReference type="Proteomes" id="UP000602050">
    <property type="component" value="Unassembled WGS sequence"/>
</dbReference>
<feature type="domain" description="DinB-like" evidence="1">
    <location>
        <begin position="19"/>
        <end position="148"/>
    </location>
</feature>
<keyword evidence="3" id="KW-1185">Reference proteome</keyword>
<accession>A0A8J2ZQU6</accession>
<reference evidence="2" key="2">
    <citation type="submission" date="2020-09" db="EMBL/GenBank/DDBJ databases">
        <authorList>
            <person name="Sun Q."/>
            <person name="Zhou Y."/>
        </authorList>
    </citation>
    <scope>NUCLEOTIDE SEQUENCE</scope>
    <source>
        <strain evidence="2">CGMCC 1.12360</strain>
    </source>
</reference>
<dbReference type="Pfam" id="PF12867">
    <property type="entry name" value="DinB_2"/>
    <property type="match status" value="1"/>
</dbReference>
<proteinExistence type="predicted"/>
<dbReference type="InterPro" id="IPR034660">
    <property type="entry name" value="DinB/YfiT-like"/>
</dbReference>
<gene>
    <name evidence="2" type="ORF">GCM10010978_04430</name>
</gene>
<dbReference type="SUPFAM" id="SSF109854">
    <property type="entry name" value="DinB/YfiT-like putative metalloenzymes"/>
    <property type="match status" value="1"/>
</dbReference>
<protein>
    <recommendedName>
        <fullName evidence="1">DinB-like domain-containing protein</fullName>
    </recommendedName>
</protein>
<dbReference type="EMBL" id="BMEV01000005">
    <property type="protein sequence ID" value="GGH69969.1"/>
    <property type="molecule type" value="Genomic_DNA"/>
</dbReference>
<evidence type="ECO:0000313" key="2">
    <source>
        <dbReference type="EMBL" id="GGH69969.1"/>
    </source>
</evidence>
<dbReference type="Gene3D" id="1.20.120.450">
    <property type="entry name" value="dinb family like domain"/>
    <property type="match status" value="1"/>
</dbReference>
<sequence>MNQYKKQILDHYQNSIDFVMSLKRLSEKEWRTQIGEDKWTIAEVIGHFPPWDQFVMQHRIPYIFSDLELPKGPDTEKTNSASAKISRMEEKEETIHRFIAARKELYEAIQQIPDGCWEKRIRIGKTKMFLYEYFYGLMEHDRHHFGQINRTLQSGE</sequence>
<reference evidence="2" key="1">
    <citation type="journal article" date="2014" name="Int. J. Syst. Evol. Microbiol.">
        <title>Complete genome sequence of Corynebacterium casei LMG S-19264T (=DSM 44701T), isolated from a smear-ripened cheese.</title>
        <authorList>
            <consortium name="US DOE Joint Genome Institute (JGI-PGF)"/>
            <person name="Walter F."/>
            <person name="Albersmeier A."/>
            <person name="Kalinowski J."/>
            <person name="Ruckert C."/>
        </authorList>
    </citation>
    <scope>NUCLEOTIDE SEQUENCE</scope>
    <source>
        <strain evidence="2">CGMCC 1.12360</strain>
    </source>
</reference>
<evidence type="ECO:0000313" key="3">
    <source>
        <dbReference type="Proteomes" id="UP000602050"/>
    </source>
</evidence>
<name>A0A8J2ZQU6_9BACI</name>
<comment type="caution">
    <text evidence="2">The sequence shown here is derived from an EMBL/GenBank/DDBJ whole genome shotgun (WGS) entry which is preliminary data.</text>
</comment>